<dbReference type="Gene3D" id="1.10.287.130">
    <property type="match status" value="1"/>
</dbReference>
<dbReference type="SUPFAM" id="SSF47384">
    <property type="entry name" value="Homodimeric domain of signal transducing histidine kinase"/>
    <property type="match status" value="1"/>
</dbReference>
<sequence>MTNADSRVVGRLTAQAWFQLVFALMILVVLIGAVAGAQVIANTNQVTDRLAGQTLPASAEAYRLQSALINQETGLRGYAIAADPQFLEPYIEGTREQDRAARRLRELLADRPELAAELDAVERGARQWRAEYADPLAATKSPEKARALAASTAVRAKGFFDELRGSFTVQNEALAAAVAEDNRALAHARTIRDVVLAGMVIAFLLTGIVLTVLLRRLVVRPLAELTESSLRVANGEFDHHIYSRGPADIVQVAEAVEDMRTRIVAELASSRSQGTQLREQKAELDLQADELRRSNAELEQFAYVASHDLQEPLRKVASFCQLLEKRYGSQLDERGKQYIDFAVDGAKRMQVLINDLLTFSRVGRVSEGAQPVRLGEPLDRALNNLSAVLEEAEAVVERPDDLPEIMGEPILLTMLWQNLISNAVKFRRPDHPPVVRVEEGDFADDPAVRLFSVADNGIGVAPEFAEKVFVIFQRLHARDEYSGTGIGLAVCKKIVEYHGGTIWLDTENTEGTRICFTLRIARPSAATEVGSAAAAVPGTATERVPEGENV</sequence>
<keyword evidence="6 12" id="KW-0812">Transmembrane</keyword>
<dbReference type="InterPro" id="IPR003660">
    <property type="entry name" value="HAMP_dom"/>
</dbReference>
<keyword evidence="7 15" id="KW-0418">Kinase</keyword>
<dbReference type="CDD" id="cd19410">
    <property type="entry name" value="HK9-like_sensor"/>
    <property type="match status" value="1"/>
</dbReference>
<feature type="transmembrane region" description="Helical" evidence="12">
    <location>
        <begin position="194"/>
        <end position="214"/>
    </location>
</feature>
<dbReference type="InterPro" id="IPR003594">
    <property type="entry name" value="HATPase_dom"/>
</dbReference>
<dbReference type="GO" id="GO:0000155">
    <property type="term" value="F:phosphorelay sensor kinase activity"/>
    <property type="evidence" value="ECO:0007669"/>
    <property type="project" value="InterPro"/>
</dbReference>
<evidence type="ECO:0000256" key="4">
    <source>
        <dbReference type="ARBA" id="ARBA00022553"/>
    </source>
</evidence>
<keyword evidence="9" id="KW-0902">Two-component regulatory system</keyword>
<reference evidence="15" key="1">
    <citation type="journal article" date="2014" name="Int. J. Syst. Evol. Microbiol.">
        <title>Complete genome sequence of Corynebacterium casei LMG S-19264T (=DSM 44701T), isolated from a smear-ripened cheese.</title>
        <authorList>
            <consortium name="US DOE Joint Genome Institute (JGI-PGF)"/>
            <person name="Walter F."/>
            <person name="Albersmeier A."/>
            <person name="Kalinowski J."/>
            <person name="Ruckert C."/>
        </authorList>
    </citation>
    <scope>NUCLEOTIDE SEQUENCE</scope>
    <source>
        <strain evidence="15">CGMCC 4.3508</strain>
    </source>
</reference>
<evidence type="ECO:0000259" key="13">
    <source>
        <dbReference type="PROSITE" id="PS50109"/>
    </source>
</evidence>
<keyword evidence="5" id="KW-0808">Transferase</keyword>
<proteinExistence type="predicted"/>
<dbReference type="Gene3D" id="3.30.565.10">
    <property type="entry name" value="Histidine kinase-like ATPase, C-terminal domain"/>
    <property type="match status" value="1"/>
</dbReference>
<evidence type="ECO:0000256" key="5">
    <source>
        <dbReference type="ARBA" id="ARBA00022679"/>
    </source>
</evidence>
<dbReference type="AlphaFoldDB" id="A0A917RBE3"/>
<dbReference type="PRINTS" id="PR00344">
    <property type="entry name" value="BCTRLSENSOR"/>
</dbReference>
<evidence type="ECO:0000256" key="11">
    <source>
        <dbReference type="SAM" id="MobiDB-lite"/>
    </source>
</evidence>
<evidence type="ECO:0000256" key="6">
    <source>
        <dbReference type="ARBA" id="ARBA00022692"/>
    </source>
</evidence>
<accession>A0A917RBE3</accession>
<dbReference type="Pfam" id="PF02518">
    <property type="entry name" value="HATPase_c"/>
    <property type="match status" value="1"/>
</dbReference>
<dbReference type="Gene3D" id="6.10.340.10">
    <property type="match status" value="1"/>
</dbReference>
<keyword evidence="4" id="KW-0597">Phosphoprotein</keyword>
<dbReference type="InterPro" id="IPR052162">
    <property type="entry name" value="Sensor_kinase/Photoreceptor"/>
</dbReference>
<reference evidence="15" key="2">
    <citation type="submission" date="2020-09" db="EMBL/GenBank/DDBJ databases">
        <authorList>
            <person name="Sun Q."/>
            <person name="Zhou Y."/>
        </authorList>
    </citation>
    <scope>NUCLEOTIDE SEQUENCE</scope>
    <source>
        <strain evidence="15">CGMCC 4.3508</strain>
    </source>
</reference>
<evidence type="ECO:0000256" key="1">
    <source>
        <dbReference type="ARBA" id="ARBA00000085"/>
    </source>
</evidence>
<dbReference type="EMBL" id="BMMH01000002">
    <property type="protein sequence ID" value="GGK99922.1"/>
    <property type="molecule type" value="Genomic_DNA"/>
</dbReference>
<dbReference type="InterPro" id="IPR003661">
    <property type="entry name" value="HisK_dim/P_dom"/>
</dbReference>
<organism evidence="15 16">
    <name type="scientific">Nocardia jinanensis</name>
    <dbReference type="NCBI Taxonomy" id="382504"/>
    <lineage>
        <taxon>Bacteria</taxon>
        <taxon>Bacillati</taxon>
        <taxon>Actinomycetota</taxon>
        <taxon>Actinomycetes</taxon>
        <taxon>Mycobacteriales</taxon>
        <taxon>Nocardiaceae</taxon>
        <taxon>Nocardia</taxon>
    </lineage>
</organism>
<feature type="domain" description="Histidine kinase" evidence="13">
    <location>
        <begin position="304"/>
        <end position="522"/>
    </location>
</feature>
<protein>
    <recommendedName>
        <fullName evidence="3">histidine kinase</fullName>
        <ecNumber evidence="3">2.7.13.3</ecNumber>
    </recommendedName>
</protein>
<feature type="domain" description="HAMP" evidence="14">
    <location>
        <begin position="216"/>
        <end position="268"/>
    </location>
</feature>
<dbReference type="GO" id="GO:0005886">
    <property type="term" value="C:plasma membrane"/>
    <property type="evidence" value="ECO:0007669"/>
    <property type="project" value="UniProtKB-SubCell"/>
</dbReference>
<dbReference type="CDD" id="cd00082">
    <property type="entry name" value="HisKA"/>
    <property type="match status" value="1"/>
</dbReference>
<dbReference type="PROSITE" id="PS50109">
    <property type="entry name" value="HIS_KIN"/>
    <property type="match status" value="1"/>
</dbReference>
<evidence type="ECO:0000256" key="2">
    <source>
        <dbReference type="ARBA" id="ARBA00004236"/>
    </source>
</evidence>
<evidence type="ECO:0000256" key="3">
    <source>
        <dbReference type="ARBA" id="ARBA00012438"/>
    </source>
</evidence>
<dbReference type="InterPro" id="IPR036097">
    <property type="entry name" value="HisK_dim/P_sf"/>
</dbReference>
<evidence type="ECO:0000256" key="9">
    <source>
        <dbReference type="ARBA" id="ARBA00023012"/>
    </source>
</evidence>
<evidence type="ECO:0000313" key="16">
    <source>
        <dbReference type="Proteomes" id="UP000638263"/>
    </source>
</evidence>
<evidence type="ECO:0000256" key="10">
    <source>
        <dbReference type="SAM" id="Coils"/>
    </source>
</evidence>
<dbReference type="InterPro" id="IPR007891">
    <property type="entry name" value="CHASE3"/>
</dbReference>
<dbReference type="InterPro" id="IPR005467">
    <property type="entry name" value="His_kinase_dom"/>
</dbReference>
<comment type="caution">
    <text evidence="15">The sequence shown here is derived from an EMBL/GenBank/DDBJ whole genome shotgun (WGS) entry which is preliminary data.</text>
</comment>
<keyword evidence="12" id="KW-0472">Membrane</keyword>
<dbReference type="Pfam" id="PF00672">
    <property type="entry name" value="HAMP"/>
    <property type="match status" value="1"/>
</dbReference>
<dbReference type="SUPFAM" id="SSF158472">
    <property type="entry name" value="HAMP domain-like"/>
    <property type="match status" value="1"/>
</dbReference>
<dbReference type="Proteomes" id="UP000638263">
    <property type="component" value="Unassembled WGS sequence"/>
</dbReference>
<dbReference type="EC" id="2.7.13.3" evidence="3"/>
<keyword evidence="8 12" id="KW-1133">Transmembrane helix</keyword>
<comment type="catalytic activity">
    <reaction evidence="1">
        <text>ATP + protein L-histidine = ADP + protein N-phospho-L-histidine.</text>
        <dbReference type="EC" id="2.7.13.3"/>
    </reaction>
</comment>
<dbReference type="Pfam" id="PF00512">
    <property type="entry name" value="HisKA"/>
    <property type="match status" value="1"/>
</dbReference>
<name>A0A917RBE3_9NOCA</name>
<evidence type="ECO:0000256" key="7">
    <source>
        <dbReference type="ARBA" id="ARBA00022777"/>
    </source>
</evidence>
<gene>
    <name evidence="15" type="ORF">GCM10011588_13230</name>
</gene>
<dbReference type="Pfam" id="PF05227">
    <property type="entry name" value="CHASE3"/>
    <property type="match status" value="1"/>
</dbReference>
<evidence type="ECO:0000256" key="12">
    <source>
        <dbReference type="SAM" id="Phobius"/>
    </source>
</evidence>
<feature type="region of interest" description="Disordered" evidence="11">
    <location>
        <begin position="531"/>
        <end position="550"/>
    </location>
</feature>
<dbReference type="SMART" id="SM00388">
    <property type="entry name" value="HisKA"/>
    <property type="match status" value="1"/>
</dbReference>
<dbReference type="PROSITE" id="PS50885">
    <property type="entry name" value="HAMP"/>
    <property type="match status" value="1"/>
</dbReference>
<keyword evidence="10" id="KW-0175">Coiled coil</keyword>
<dbReference type="PANTHER" id="PTHR43304:SF1">
    <property type="entry name" value="PAC DOMAIN-CONTAINING PROTEIN"/>
    <property type="match status" value="1"/>
</dbReference>
<dbReference type="InterPro" id="IPR036890">
    <property type="entry name" value="HATPase_C_sf"/>
</dbReference>
<keyword evidence="16" id="KW-1185">Reference proteome</keyword>
<dbReference type="SMART" id="SM00387">
    <property type="entry name" value="HATPase_c"/>
    <property type="match status" value="1"/>
</dbReference>
<dbReference type="PANTHER" id="PTHR43304">
    <property type="entry name" value="PHYTOCHROME-LIKE PROTEIN CPH1"/>
    <property type="match status" value="1"/>
</dbReference>
<evidence type="ECO:0000313" key="15">
    <source>
        <dbReference type="EMBL" id="GGK99922.1"/>
    </source>
</evidence>
<evidence type="ECO:0000259" key="14">
    <source>
        <dbReference type="PROSITE" id="PS50885"/>
    </source>
</evidence>
<evidence type="ECO:0000256" key="8">
    <source>
        <dbReference type="ARBA" id="ARBA00022989"/>
    </source>
</evidence>
<feature type="transmembrane region" description="Helical" evidence="12">
    <location>
        <begin position="16"/>
        <end position="41"/>
    </location>
</feature>
<feature type="coiled-coil region" evidence="10">
    <location>
        <begin position="274"/>
        <end position="301"/>
    </location>
</feature>
<dbReference type="InterPro" id="IPR004358">
    <property type="entry name" value="Sig_transdc_His_kin-like_C"/>
</dbReference>
<dbReference type="CDD" id="cd06225">
    <property type="entry name" value="HAMP"/>
    <property type="match status" value="1"/>
</dbReference>
<comment type="subcellular location">
    <subcellularLocation>
        <location evidence="2">Cell membrane</location>
    </subcellularLocation>
</comment>
<dbReference type="SUPFAM" id="SSF55874">
    <property type="entry name" value="ATPase domain of HSP90 chaperone/DNA topoisomerase II/histidine kinase"/>
    <property type="match status" value="1"/>
</dbReference>
<dbReference type="SMART" id="SM00304">
    <property type="entry name" value="HAMP"/>
    <property type="match status" value="1"/>
</dbReference>